<dbReference type="Pfam" id="PF13401">
    <property type="entry name" value="AAA_22"/>
    <property type="match status" value="1"/>
</dbReference>
<evidence type="ECO:0000256" key="1">
    <source>
        <dbReference type="SAM" id="Phobius"/>
    </source>
</evidence>
<accession>A0ABY7AKI7</accession>
<proteinExistence type="predicted"/>
<dbReference type="RefSeq" id="WP_268074356.1">
    <property type="nucleotide sequence ID" value="NZ_CP109965.1"/>
</dbReference>
<dbReference type="SUPFAM" id="SSF52540">
    <property type="entry name" value="P-loop containing nucleoside triphosphate hydrolases"/>
    <property type="match status" value="1"/>
</dbReference>
<gene>
    <name evidence="3" type="ORF">OLW01_13070</name>
</gene>
<keyword evidence="1" id="KW-1133">Transmembrane helix</keyword>
<dbReference type="PANTHER" id="PTHR35894">
    <property type="entry name" value="GENERAL SECRETION PATHWAY PROTEIN A-RELATED"/>
    <property type="match status" value="1"/>
</dbReference>
<evidence type="ECO:0000313" key="4">
    <source>
        <dbReference type="Proteomes" id="UP001163726"/>
    </source>
</evidence>
<dbReference type="Proteomes" id="UP001163726">
    <property type="component" value="Chromosome"/>
</dbReference>
<dbReference type="InterPro" id="IPR052026">
    <property type="entry name" value="ExeA_AAA_ATPase_DNA-bind"/>
</dbReference>
<keyword evidence="1" id="KW-0472">Membrane</keyword>
<protein>
    <submittedName>
        <fullName evidence="3">AAA family ATPase</fullName>
    </submittedName>
</protein>
<keyword evidence="1" id="KW-0812">Transmembrane</keyword>
<sequence length="307" mass="34196">MYLYHFGLRELPFTLTPNTQFFLGLPSHHEALQTLLTALKMGEGFIKVTGEVGTGKTLLCRKLMNDIPAEFVTAYIPNPYLQPDELRLALAQELGIHCDQINSAQLTQLIQQALLDISKQNKTLVLILDEAQVLPEESLEVLRLFTNLETESRKLIQLVLFAQPELDEKLNKHSLRQVKQRITFSFKLSALSETQIQPYLHHRMTVAGFKGLPVFSEPVCKSIYQLTQGTPRIVNIIAHKCLMLAYGEGKQNVELKHVKAASSDTGISTNKTHINTLALKKMGLLTAASLAVIVLVLLSLKLSAGAF</sequence>
<name>A0ABY7AKI7_9ALTE</name>
<evidence type="ECO:0000313" key="3">
    <source>
        <dbReference type="EMBL" id="WAJ70057.1"/>
    </source>
</evidence>
<evidence type="ECO:0000259" key="2">
    <source>
        <dbReference type="Pfam" id="PF13401"/>
    </source>
</evidence>
<reference evidence="3" key="1">
    <citation type="submission" date="2022-10" db="EMBL/GenBank/DDBJ databases">
        <title>Catenovulum adriacola sp. nov. isolated in the Harbour of Susak.</title>
        <authorList>
            <person name="Schoch T."/>
            <person name="Reich S.J."/>
            <person name="Stoeferle S."/>
            <person name="Flaiz M."/>
            <person name="Kazda M."/>
            <person name="Riedel C.U."/>
            <person name="Duerre P."/>
        </authorList>
    </citation>
    <scope>NUCLEOTIDE SEQUENCE</scope>
    <source>
        <strain evidence="3">TS8</strain>
    </source>
</reference>
<keyword evidence="4" id="KW-1185">Reference proteome</keyword>
<dbReference type="InterPro" id="IPR027417">
    <property type="entry name" value="P-loop_NTPase"/>
</dbReference>
<dbReference type="Gene3D" id="3.40.50.300">
    <property type="entry name" value="P-loop containing nucleotide triphosphate hydrolases"/>
    <property type="match status" value="1"/>
</dbReference>
<feature type="transmembrane region" description="Helical" evidence="1">
    <location>
        <begin position="282"/>
        <end position="300"/>
    </location>
</feature>
<dbReference type="PANTHER" id="PTHR35894:SF7">
    <property type="entry name" value="GENERAL SECRETION PATHWAY PROTEIN A-RELATED"/>
    <property type="match status" value="1"/>
</dbReference>
<organism evidence="3 4">
    <name type="scientific">Catenovulum adriaticum</name>
    <dbReference type="NCBI Taxonomy" id="2984846"/>
    <lineage>
        <taxon>Bacteria</taxon>
        <taxon>Pseudomonadati</taxon>
        <taxon>Pseudomonadota</taxon>
        <taxon>Gammaproteobacteria</taxon>
        <taxon>Alteromonadales</taxon>
        <taxon>Alteromonadaceae</taxon>
        <taxon>Catenovulum</taxon>
    </lineage>
</organism>
<dbReference type="InterPro" id="IPR049945">
    <property type="entry name" value="AAA_22"/>
</dbReference>
<dbReference type="EMBL" id="CP109965">
    <property type="protein sequence ID" value="WAJ70057.1"/>
    <property type="molecule type" value="Genomic_DNA"/>
</dbReference>
<feature type="domain" description="ORC1/DEAH AAA+ ATPase" evidence="2">
    <location>
        <begin position="42"/>
        <end position="170"/>
    </location>
</feature>